<sequence>MEVDIKLGTFLDNTRRRADRLTPERRAELDRLGMRWEQPTRRTGGEAGLAALADWRATRRYAGRLEQGQVGSWPFL</sequence>
<name>A0ABV3AH19_9ACTN</name>
<organism evidence="1 2">
    <name type="scientific">Streptomyces flaveolus</name>
    <dbReference type="NCBI Taxonomy" id="67297"/>
    <lineage>
        <taxon>Bacteria</taxon>
        <taxon>Bacillati</taxon>
        <taxon>Actinomycetota</taxon>
        <taxon>Actinomycetes</taxon>
        <taxon>Kitasatosporales</taxon>
        <taxon>Streptomycetaceae</taxon>
        <taxon>Streptomyces</taxon>
    </lineage>
</organism>
<accession>A0ABV3AH19</accession>
<dbReference type="Proteomes" id="UP001551011">
    <property type="component" value="Unassembled WGS sequence"/>
</dbReference>
<dbReference type="RefSeq" id="WP_037629350.1">
    <property type="nucleotide sequence ID" value="NZ_JBFAEG010000025.1"/>
</dbReference>
<dbReference type="EMBL" id="JBFAEG010000025">
    <property type="protein sequence ID" value="MEU5711244.1"/>
    <property type="molecule type" value="Genomic_DNA"/>
</dbReference>
<evidence type="ECO:0000313" key="2">
    <source>
        <dbReference type="Proteomes" id="UP001551011"/>
    </source>
</evidence>
<gene>
    <name evidence="1" type="ORF">AB0H04_30985</name>
</gene>
<keyword evidence="2" id="KW-1185">Reference proteome</keyword>
<protein>
    <submittedName>
        <fullName evidence="1">Helicase associated domain-containing protein</fullName>
    </submittedName>
</protein>
<evidence type="ECO:0000313" key="1">
    <source>
        <dbReference type="EMBL" id="MEU5711244.1"/>
    </source>
</evidence>
<comment type="caution">
    <text evidence="1">The sequence shown here is derived from an EMBL/GenBank/DDBJ whole genome shotgun (WGS) entry which is preliminary data.</text>
</comment>
<reference evidence="1 2" key="1">
    <citation type="submission" date="2024-06" db="EMBL/GenBank/DDBJ databases">
        <title>The Natural Products Discovery Center: Release of the First 8490 Sequenced Strains for Exploring Actinobacteria Biosynthetic Diversity.</title>
        <authorList>
            <person name="Kalkreuter E."/>
            <person name="Kautsar S.A."/>
            <person name="Yang D."/>
            <person name="Bader C.D."/>
            <person name="Teijaro C.N."/>
            <person name="Fluegel L."/>
            <person name="Davis C.M."/>
            <person name="Simpson J.R."/>
            <person name="Lauterbach L."/>
            <person name="Steele A.D."/>
            <person name="Gui C."/>
            <person name="Meng S."/>
            <person name="Li G."/>
            <person name="Viehrig K."/>
            <person name="Ye F."/>
            <person name="Su P."/>
            <person name="Kiefer A.F."/>
            <person name="Nichols A."/>
            <person name="Cepeda A.J."/>
            <person name="Yan W."/>
            <person name="Fan B."/>
            <person name="Jiang Y."/>
            <person name="Adhikari A."/>
            <person name="Zheng C.-J."/>
            <person name="Schuster L."/>
            <person name="Cowan T.M."/>
            <person name="Smanski M.J."/>
            <person name="Chevrette M.G."/>
            <person name="De Carvalho L.P.S."/>
            <person name="Shen B."/>
        </authorList>
    </citation>
    <scope>NUCLEOTIDE SEQUENCE [LARGE SCALE GENOMIC DNA]</scope>
    <source>
        <strain evidence="1 2">NPDC020594</strain>
    </source>
</reference>
<proteinExistence type="predicted"/>